<evidence type="ECO:0000313" key="13">
    <source>
        <dbReference type="Proteomes" id="UP000019375"/>
    </source>
</evidence>
<accession>A0A8J2T8T8</accession>
<feature type="cross-link" description="Glycyl lysine isopeptide (Lys-Gly) (interchain with G-Cter in SUMO2)" evidence="8">
    <location>
        <position position="172"/>
    </location>
</feature>
<dbReference type="PROSITE" id="PS00107">
    <property type="entry name" value="PROTEIN_KINASE_ATP"/>
    <property type="match status" value="1"/>
</dbReference>
<keyword evidence="1" id="KW-0723">Serine/threonine-protein kinase</keyword>
<dbReference type="Proteomes" id="UP000019375">
    <property type="component" value="Unassembled WGS sequence"/>
</dbReference>
<protein>
    <submittedName>
        <fullName evidence="12">ZYBA0S07-02190g1_1</fullName>
    </submittedName>
</protein>
<evidence type="ECO:0000256" key="4">
    <source>
        <dbReference type="ARBA" id="ARBA00022777"/>
    </source>
</evidence>
<feature type="active site" description="Proton acceptor" evidence="6">
    <location>
        <position position="170"/>
    </location>
</feature>
<feature type="compositionally biased region" description="Low complexity" evidence="10">
    <location>
        <begin position="479"/>
        <end position="488"/>
    </location>
</feature>
<evidence type="ECO:0000256" key="1">
    <source>
        <dbReference type="ARBA" id="ARBA00022527"/>
    </source>
</evidence>
<feature type="region of interest" description="Disordered" evidence="10">
    <location>
        <begin position="351"/>
        <end position="370"/>
    </location>
</feature>
<dbReference type="PANTHER" id="PTHR24350">
    <property type="entry name" value="SERINE/THREONINE-PROTEIN KINASE IAL-RELATED"/>
    <property type="match status" value="1"/>
</dbReference>
<evidence type="ECO:0000313" key="12">
    <source>
        <dbReference type="EMBL" id="CDF90487.1"/>
    </source>
</evidence>
<feature type="domain" description="Protein kinase" evidence="11">
    <location>
        <begin position="29"/>
        <end position="337"/>
    </location>
</feature>
<evidence type="ECO:0000256" key="10">
    <source>
        <dbReference type="SAM" id="MobiDB-lite"/>
    </source>
</evidence>
<evidence type="ECO:0000256" key="3">
    <source>
        <dbReference type="ARBA" id="ARBA00022741"/>
    </source>
</evidence>
<sequence>MVTNDISLSTEVPWLAVGPKDGAEKCKYVTQGGLLGDGHFSVVKECMNVYTRDLFALKLVSKKTVKNKLELIRREVQLLAAISEKIKQMEKRQYFTMDIFEGHHHVLQLFDYFETSESIALVMQLCSKGDLYEKIIEQGHLDLNTQVRSYTACMVSVLEFLHGQNIVHRDIKAENVLFRLRVNWNEPHESQGDFPYDLTAHDLILADFGFAAPADSGASVFREYVGTTSYIAPEIVHCKDLGRLSPSEVEHVEPYGFAVDIWALGVLTYFMALGYMPFDCDSGEETLNCILTQDYYVDERDENDPKMSQFWSFVQLCFDLNPKERPMATELKKHPFIRDYFARGTYLESSSATPHSMKRNEMGRSLKAPRKSCSSGTLTYMQLEPSCNGYVSPAKSGPVLEPETAATRQRALMQVRDTLKRALSTTALRGEFLVLPEVTKGMKKASTFKLGPQPPAGSLMNGCYSTTPESRSTVNTPRSVSRASSSTSMTIVQNPQPVRYDDDDEGIVI</sequence>
<evidence type="ECO:0000256" key="5">
    <source>
        <dbReference type="ARBA" id="ARBA00022840"/>
    </source>
</evidence>
<feature type="region of interest" description="Disordered" evidence="10">
    <location>
        <begin position="467"/>
        <end position="509"/>
    </location>
</feature>
<keyword evidence="13" id="KW-1185">Reference proteome</keyword>
<dbReference type="PROSITE" id="PS00108">
    <property type="entry name" value="PROTEIN_KINASE_ST"/>
    <property type="match status" value="1"/>
</dbReference>
<dbReference type="AlphaFoldDB" id="A0A8J2T8T8"/>
<gene>
    <name evidence="12" type="ORF">BN860_02190g</name>
</gene>
<evidence type="ECO:0000256" key="2">
    <source>
        <dbReference type="ARBA" id="ARBA00022679"/>
    </source>
</evidence>
<evidence type="ECO:0000256" key="9">
    <source>
        <dbReference type="PROSITE-ProRule" id="PRU10141"/>
    </source>
</evidence>
<evidence type="ECO:0000256" key="7">
    <source>
        <dbReference type="PIRSR" id="PIRSR630616-2"/>
    </source>
</evidence>
<keyword evidence="4" id="KW-0418">Kinase</keyword>
<dbReference type="EMBL" id="HG316460">
    <property type="protein sequence ID" value="CDF90487.1"/>
    <property type="molecule type" value="Genomic_DNA"/>
</dbReference>
<feature type="binding site" evidence="7">
    <location>
        <begin position="174"/>
        <end position="175"/>
    </location>
    <ligand>
        <name>ATP</name>
        <dbReference type="ChEBI" id="CHEBI:30616"/>
    </ligand>
</feature>
<dbReference type="InterPro" id="IPR017441">
    <property type="entry name" value="Protein_kinase_ATP_BS"/>
</dbReference>
<evidence type="ECO:0000259" key="11">
    <source>
        <dbReference type="PROSITE" id="PS50011"/>
    </source>
</evidence>
<keyword evidence="2" id="KW-0808">Transferase</keyword>
<dbReference type="PROSITE" id="PS50011">
    <property type="entry name" value="PROTEIN_KINASE_DOM"/>
    <property type="match status" value="1"/>
</dbReference>
<dbReference type="Pfam" id="PF00069">
    <property type="entry name" value="Pkinase"/>
    <property type="match status" value="1"/>
</dbReference>
<keyword evidence="3 7" id="KW-0547">Nucleotide-binding</keyword>
<feature type="compositionally biased region" description="Polar residues" evidence="10">
    <location>
        <begin position="467"/>
        <end position="478"/>
    </location>
</feature>
<dbReference type="SMART" id="SM00220">
    <property type="entry name" value="S_TKc"/>
    <property type="match status" value="1"/>
</dbReference>
<feature type="binding site" evidence="9">
    <location>
        <position position="58"/>
    </location>
    <ligand>
        <name>ATP</name>
        <dbReference type="ChEBI" id="CHEBI:30616"/>
    </ligand>
</feature>
<name>A0A8J2T8T8_ZYGB2</name>
<proteinExistence type="predicted"/>
<dbReference type="InterPro" id="IPR011009">
    <property type="entry name" value="Kinase-like_dom_sf"/>
</dbReference>
<dbReference type="OrthoDB" id="40902at2759"/>
<dbReference type="InterPro" id="IPR030616">
    <property type="entry name" value="Aur-like"/>
</dbReference>
<dbReference type="SUPFAM" id="SSF56112">
    <property type="entry name" value="Protein kinase-like (PK-like)"/>
    <property type="match status" value="1"/>
</dbReference>
<organism evidence="12 13">
    <name type="scientific">Zygosaccharomyces bailii (strain CLIB 213 / ATCC 58445 / CBS 680 / BCRC 21525 / NBRC 1098 / NCYC 1416 / NRRL Y-2227)</name>
    <dbReference type="NCBI Taxonomy" id="1333698"/>
    <lineage>
        <taxon>Eukaryota</taxon>
        <taxon>Fungi</taxon>
        <taxon>Dikarya</taxon>
        <taxon>Ascomycota</taxon>
        <taxon>Saccharomycotina</taxon>
        <taxon>Saccharomycetes</taxon>
        <taxon>Saccharomycetales</taxon>
        <taxon>Saccharomycetaceae</taxon>
        <taxon>Zygosaccharomyces</taxon>
    </lineage>
</organism>
<feature type="binding site" evidence="7">
    <location>
        <position position="207"/>
    </location>
    <ligand>
        <name>ATP</name>
        <dbReference type="ChEBI" id="CHEBI:30616"/>
    </ligand>
</feature>
<dbReference type="GO" id="GO:0005524">
    <property type="term" value="F:ATP binding"/>
    <property type="evidence" value="ECO:0007669"/>
    <property type="project" value="UniProtKB-UniRule"/>
</dbReference>
<dbReference type="InterPro" id="IPR000719">
    <property type="entry name" value="Prot_kinase_dom"/>
</dbReference>
<keyword evidence="5 7" id="KW-0067">ATP-binding</keyword>
<dbReference type="Gene3D" id="1.10.510.10">
    <property type="entry name" value="Transferase(Phosphotransferase) domain 1"/>
    <property type="match status" value="1"/>
</dbReference>
<reference evidence="13" key="1">
    <citation type="journal article" date="2013" name="Genome Announc.">
        <title>Genome sequence of the food spoilage yeast Zygosaccharomyces bailii CLIB 213(T).</title>
        <authorList>
            <person name="Galeote V."/>
            <person name="Bigey F."/>
            <person name="Devillers H."/>
            <person name="Neuveglise C."/>
            <person name="Dequin S."/>
        </authorList>
    </citation>
    <scope>NUCLEOTIDE SEQUENCE [LARGE SCALE GENOMIC DNA]</scope>
    <source>
        <strain evidence="13">CLIB 213 / ATCC 58445 / CBS 680 / CCRC 21525 / NBRC 1098 / NCYC 1416 / NRRL Y-2227</strain>
    </source>
</reference>
<evidence type="ECO:0000256" key="6">
    <source>
        <dbReference type="PIRSR" id="PIRSR630616-1"/>
    </source>
</evidence>
<dbReference type="GO" id="GO:0004674">
    <property type="term" value="F:protein serine/threonine kinase activity"/>
    <property type="evidence" value="ECO:0007669"/>
    <property type="project" value="UniProtKB-KW"/>
</dbReference>
<dbReference type="InterPro" id="IPR008271">
    <property type="entry name" value="Ser/Thr_kinase_AS"/>
</dbReference>
<evidence type="ECO:0000256" key="8">
    <source>
        <dbReference type="PIRSR" id="PIRSR630616-3"/>
    </source>
</evidence>